<feature type="compositionally biased region" description="Basic and acidic residues" evidence="1">
    <location>
        <begin position="31"/>
        <end position="44"/>
    </location>
</feature>
<accession>A0A484I810</accession>
<dbReference type="Gene3D" id="1.20.1670.10">
    <property type="entry name" value="Type II deoxyuridine triphosphatase"/>
    <property type="match status" value="1"/>
</dbReference>
<dbReference type="AlphaFoldDB" id="A0A484I810"/>
<organism evidence="2 3">
    <name type="scientific">Candidatus Nitrosocosmicus franklandianus</name>
    <dbReference type="NCBI Taxonomy" id="1798806"/>
    <lineage>
        <taxon>Archaea</taxon>
        <taxon>Nitrososphaerota</taxon>
        <taxon>Nitrososphaeria</taxon>
        <taxon>Nitrososphaerales</taxon>
        <taxon>Nitrososphaeraceae</taxon>
        <taxon>Candidatus Nitrosocosmicus</taxon>
    </lineage>
</organism>
<dbReference type="Proteomes" id="UP000294299">
    <property type="component" value="Chromosome NFRAN"/>
</dbReference>
<protein>
    <submittedName>
        <fullName evidence="2">dUTPase</fullName>
    </submittedName>
</protein>
<keyword evidence="3" id="KW-1185">Reference proteome</keyword>
<evidence type="ECO:0000313" key="2">
    <source>
        <dbReference type="EMBL" id="VFJ12883.1"/>
    </source>
</evidence>
<dbReference type="Pfam" id="PF08761">
    <property type="entry name" value="dUTPase_2"/>
    <property type="match status" value="1"/>
</dbReference>
<gene>
    <name evidence="2" type="ORF">NFRAN_0561</name>
</gene>
<evidence type="ECO:0000256" key="1">
    <source>
        <dbReference type="SAM" id="MobiDB-lite"/>
    </source>
</evidence>
<dbReference type="CDD" id="cd11527">
    <property type="entry name" value="NTP-PPase_dUTPase"/>
    <property type="match status" value="1"/>
</dbReference>
<dbReference type="InterPro" id="IPR014871">
    <property type="entry name" value="dUTPase/dCTP_pyrophosphatase"/>
</dbReference>
<sequence length="149" mass="17618">MALDTNNVKLDKLEFLFNQQKELISQSYSKSEIKSEQDGPKTEEGTTAASSPENKMKKLYEIREPFSGYRIFMLSSAMLHEVVELQRETDWKWWKTEKGIENQRIQEEIIDLWHFLIQLSIEAGLEPETLVAKYIEKNKENTKRQQRGY</sequence>
<dbReference type="SUPFAM" id="SSF101386">
    <property type="entry name" value="all-alpha NTP pyrophosphatases"/>
    <property type="match status" value="1"/>
</dbReference>
<proteinExistence type="predicted"/>
<reference evidence="2 3" key="1">
    <citation type="submission" date="2019-02" db="EMBL/GenBank/DDBJ databases">
        <authorList>
            <person name="Lehtovirta-Morley E L."/>
        </authorList>
    </citation>
    <scope>NUCLEOTIDE SEQUENCE [LARGE SCALE GENOMIC DNA]</scope>
    <source>
        <strain evidence="2">NFRAN1</strain>
    </source>
</reference>
<dbReference type="KEGG" id="nfn:NFRAN_0561"/>
<dbReference type="EMBL" id="LR216287">
    <property type="protein sequence ID" value="VFJ12883.1"/>
    <property type="molecule type" value="Genomic_DNA"/>
</dbReference>
<evidence type="ECO:0000313" key="3">
    <source>
        <dbReference type="Proteomes" id="UP000294299"/>
    </source>
</evidence>
<name>A0A484I810_9ARCH</name>
<feature type="region of interest" description="Disordered" evidence="1">
    <location>
        <begin position="27"/>
        <end position="53"/>
    </location>
</feature>